<gene>
    <name evidence="8" type="ORF">PV07_01164</name>
</gene>
<dbReference type="SMART" id="SM00906">
    <property type="entry name" value="Fungal_trans"/>
    <property type="match status" value="1"/>
</dbReference>
<dbReference type="PANTHER" id="PTHR47338">
    <property type="entry name" value="ZN(II)2CYS6 TRANSCRIPTION FACTOR (EUROFUNG)-RELATED"/>
    <property type="match status" value="1"/>
</dbReference>
<dbReference type="GO" id="GO:0003677">
    <property type="term" value="F:DNA binding"/>
    <property type="evidence" value="ECO:0007669"/>
    <property type="project" value="InterPro"/>
</dbReference>
<dbReference type="InterPro" id="IPR007219">
    <property type="entry name" value="XnlR_reg_dom"/>
</dbReference>
<dbReference type="GO" id="GO:0008270">
    <property type="term" value="F:zinc ion binding"/>
    <property type="evidence" value="ECO:0007669"/>
    <property type="project" value="InterPro"/>
</dbReference>
<dbReference type="GeneID" id="27340358"/>
<dbReference type="Pfam" id="PF04082">
    <property type="entry name" value="Fungal_trans"/>
    <property type="match status" value="1"/>
</dbReference>
<feature type="compositionally biased region" description="Polar residues" evidence="6">
    <location>
        <begin position="98"/>
        <end position="107"/>
    </location>
</feature>
<evidence type="ECO:0000256" key="2">
    <source>
        <dbReference type="ARBA" id="ARBA00022723"/>
    </source>
</evidence>
<dbReference type="EMBL" id="KN847040">
    <property type="protein sequence ID" value="KIW34386.1"/>
    <property type="molecule type" value="Genomic_DNA"/>
</dbReference>
<keyword evidence="3" id="KW-0805">Transcription regulation</keyword>
<keyword evidence="9" id="KW-1185">Reference proteome</keyword>
<evidence type="ECO:0000256" key="6">
    <source>
        <dbReference type="SAM" id="MobiDB-lite"/>
    </source>
</evidence>
<dbReference type="HOGENOM" id="CLU_011017_2_0_1"/>
<keyword evidence="5" id="KW-0539">Nucleus</keyword>
<accession>A0A0D2A214</accession>
<comment type="subcellular location">
    <subcellularLocation>
        <location evidence="1">Nucleus</location>
    </subcellularLocation>
</comment>
<dbReference type="VEuPathDB" id="FungiDB:PV07_01164"/>
<dbReference type="PANTHER" id="PTHR47338:SF10">
    <property type="entry name" value="TRANSCRIPTION FACTOR DOMAIN-CONTAINING PROTEIN-RELATED"/>
    <property type="match status" value="1"/>
</dbReference>
<evidence type="ECO:0000313" key="8">
    <source>
        <dbReference type="EMBL" id="KIW34386.1"/>
    </source>
</evidence>
<dbReference type="InterPro" id="IPR050815">
    <property type="entry name" value="TF_fung"/>
</dbReference>
<name>A0A0D2A214_9EURO</name>
<dbReference type="Proteomes" id="UP000054466">
    <property type="component" value="Unassembled WGS sequence"/>
</dbReference>
<organism evidence="8 9">
    <name type="scientific">Cladophialophora immunda</name>
    <dbReference type="NCBI Taxonomy" id="569365"/>
    <lineage>
        <taxon>Eukaryota</taxon>
        <taxon>Fungi</taxon>
        <taxon>Dikarya</taxon>
        <taxon>Ascomycota</taxon>
        <taxon>Pezizomycotina</taxon>
        <taxon>Eurotiomycetes</taxon>
        <taxon>Chaetothyriomycetidae</taxon>
        <taxon>Chaetothyriales</taxon>
        <taxon>Herpotrichiellaceae</taxon>
        <taxon>Cladophialophora</taxon>
    </lineage>
</organism>
<sequence>MRRPICGLCQRTGNICTFPNKRNSKARGNRPNQQSQTLQDRVSRIVNWLESNPEVLKQIQQGQSLQDPASPFSAGLLKILTSSESALENTLFSNIGQPTAYPSNGTTLPPPANGAGTPQSTTSPLRAQPDELLAKTSQANNCPISYDDAMSLMKVFFEQIQPCLPLLHGPRFRARYSDRLSHSSSNQPGADCLDGLELDEKLLLCSMFSLSAQEAPASLSETSPISGHPECLRHRAHQFYNDAKNMNPTLTYLQGCIVQAFTLYTSGFSAQGWILVGVCVRLAYELGLSEIDDADNPFTASKDWVEVEELRRAWWLVWELDTFGSSVFKKPFSVDRQQFTVKLPISDRFWFNEQPCASALLLTRPGQPWKSLENCENQSERAWFLIANHLLSVAYGYWKGKQGISTTEKAILENDISCLKFALPRKFDIVTQALCWDETNYVENNWILGTQLFIASATFMISATSVNDFVRSNNSSPSGMDIDSALIERTFSISRILSRWAPEYIGRAHPFLPCSLMPPSRPWPRLHTEPALCQSTEDLTTLALKRFAERWKLASSILDIQRIVRKGSPLSSDEFALARRYAIFFPTLMTLDVTTGSSDGQIPAIPQTQELQTVEQVSPPGFQQGVVALPASTMSNPGEMAFPGLSPFSMDMFPMEWEKFRETWATELS</sequence>
<keyword evidence="4" id="KW-0804">Transcription</keyword>
<evidence type="ECO:0000256" key="3">
    <source>
        <dbReference type="ARBA" id="ARBA00023015"/>
    </source>
</evidence>
<feature type="domain" description="Xylanolytic transcriptional activator regulatory" evidence="7">
    <location>
        <begin position="272"/>
        <end position="350"/>
    </location>
</feature>
<evidence type="ECO:0000256" key="5">
    <source>
        <dbReference type="ARBA" id="ARBA00023242"/>
    </source>
</evidence>
<dbReference type="AlphaFoldDB" id="A0A0D2A214"/>
<dbReference type="RefSeq" id="XP_016254602.1">
    <property type="nucleotide sequence ID" value="XM_016387674.1"/>
</dbReference>
<feature type="region of interest" description="Disordered" evidence="6">
    <location>
        <begin position="98"/>
        <end position="125"/>
    </location>
</feature>
<evidence type="ECO:0000256" key="4">
    <source>
        <dbReference type="ARBA" id="ARBA00023163"/>
    </source>
</evidence>
<dbReference type="GO" id="GO:0006351">
    <property type="term" value="P:DNA-templated transcription"/>
    <property type="evidence" value="ECO:0007669"/>
    <property type="project" value="InterPro"/>
</dbReference>
<reference evidence="8 9" key="1">
    <citation type="submission" date="2015-01" db="EMBL/GenBank/DDBJ databases">
        <title>The Genome Sequence of Cladophialophora immunda CBS83496.</title>
        <authorList>
            <consortium name="The Broad Institute Genomics Platform"/>
            <person name="Cuomo C."/>
            <person name="de Hoog S."/>
            <person name="Gorbushina A."/>
            <person name="Stielow B."/>
            <person name="Teixiera M."/>
            <person name="Abouelleil A."/>
            <person name="Chapman S.B."/>
            <person name="Priest M."/>
            <person name="Young S.K."/>
            <person name="Wortman J."/>
            <person name="Nusbaum C."/>
            <person name="Birren B."/>
        </authorList>
    </citation>
    <scope>NUCLEOTIDE SEQUENCE [LARGE SCALE GENOMIC DNA]</scope>
    <source>
        <strain evidence="8 9">CBS 83496</strain>
    </source>
</reference>
<dbReference type="OrthoDB" id="3862662at2759"/>
<feature type="compositionally biased region" description="Polar residues" evidence="6">
    <location>
        <begin position="116"/>
        <end position="125"/>
    </location>
</feature>
<dbReference type="STRING" id="569365.A0A0D2A214"/>
<evidence type="ECO:0000259" key="7">
    <source>
        <dbReference type="SMART" id="SM00906"/>
    </source>
</evidence>
<evidence type="ECO:0000313" key="9">
    <source>
        <dbReference type="Proteomes" id="UP000054466"/>
    </source>
</evidence>
<dbReference type="GO" id="GO:0000981">
    <property type="term" value="F:DNA-binding transcription factor activity, RNA polymerase II-specific"/>
    <property type="evidence" value="ECO:0007669"/>
    <property type="project" value="InterPro"/>
</dbReference>
<evidence type="ECO:0000256" key="1">
    <source>
        <dbReference type="ARBA" id="ARBA00004123"/>
    </source>
</evidence>
<keyword evidence="2" id="KW-0479">Metal-binding</keyword>
<dbReference type="GO" id="GO:0005634">
    <property type="term" value="C:nucleus"/>
    <property type="evidence" value="ECO:0007669"/>
    <property type="project" value="UniProtKB-SubCell"/>
</dbReference>
<protein>
    <recommendedName>
        <fullName evidence="7">Xylanolytic transcriptional activator regulatory domain-containing protein</fullName>
    </recommendedName>
</protein>
<proteinExistence type="predicted"/>
<dbReference type="CDD" id="cd12148">
    <property type="entry name" value="fungal_TF_MHR"/>
    <property type="match status" value="1"/>
</dbReference>